<feature type="domain" description="PHR" evidence="1">
    <location>
        <begin position="86"/>
        <end position="212"/>
    </location>
</feature>
<dbReference type="InterPro" id="IPR038648">
    <property type="entry name" value="PHR_sf"/>
</dbReference>
<dbReference type="Gene3D" id="2.60.120.820">
    <property type="entry name" value="PHR domain"/>
    <property type="match status" value="1"/>
</dbReference>
<dbReference type="InterPro" id="IPR012983">
    <property type="entry name" value="PHR"/>
</dbReference>
<proteinExistence type="predicted"/>
<dbReference type="Proteomes" id="UP000887574">
    <property type="component" value="Unplaced"/>
</dbReference>
<dbReference type="WBParaSite" id="jg1834">
    <property type="protein sequence ID" value="jg1834"/>
    <property type="gene ID" value="jg1834"/>
</dbReference>
<dbReference type="PANTHER" id="PTHR45943:SF1">
    <property type="entry name" value="E3 UBIQUITIN-PROTEIN LIGASE MYCBP2"/>
    <property type="match status" value="1"/>
</dbReference>
<accession>A0A915DC42</accession>
<dbReference type="GO" id="GO:0007411">
    <property type="term" value="P:axon guidance"/>
    <property type="evidence" value="ECO:0007669"/>
    <property type="project" value="TreeGrafter"/>
</dbReference>
<evidence type="ECO:0000259" key="1">
    <source>
        <dbReference type="Pfam" id="PF08005"/>
    </source>
</evidence>
<keyword evidence="2" id="KW-1185">Reference proteome</keyword>
<evidence type="ECO:0000313" key="3">
    <source>
        <dbReference type="WBParaSite" id="jg1834"/>
    </source>
</evidence>
<dbReference type="AlphaFoldDB" id="A0A915DC42"/>
<evidence type="ECO:0000313" key="2">
    <source>
        <dbReference type="Proteomes" id="UP000887574"/>
    </source>
</evidence>
<dbReference type="PANTHER" id="PTHR45943">
    <property type="entry name" value="E3 UBIQUITIN-PROTEIN LIGASE MYCBP2"/>
    <property type="match status" value="1"/>
</dbReference>
<name>A0A915DC42_9BILA</name>
<organism evidence="2 3">
    <name type="scientific">Ditylenchus dipsaci</name>
    <dbReference type="NCBI Taxonomy" id="166011"/>
    <lineage>
        <taxon>Eukaryota</taxon>
        <taxon>Metazoa</taxon>
        <taxon>Ecdysozoa</taxon>
        <taxon>Nematoda</taxon>
        <taxon>Chromadorea</taxon>
        <taxon>Rhabditida</taxon>
        <taxon>Tylenchina</taxon>
        <taxon>Tylenchomorpha</taxon>
        <taxon>Sphaerularioidea</taxon>
        <taxon>Anguinidae</taxon>
        <taxon>Anguininae</taxon>
        <taxon>Ditylenchus</taxon>
    </lineage>
</organism>
<dbReference type="GO" id="GO:0061630">
    <property type="term" value="F:ubiquitin protein ligase activity"/>
    <property type="evidence" value="ECO:0007669"/>
    <property type="project" value="TreeGrafter"/>
</dbReference>
<reference evidence="3" key="1">
    <citation type="submission" date="2022-11" db="UniProtKB">
        <authorList>
            <consortium name="WormBaseParasite"/>
        </authorList>
    </citation>
    <scope>IDENTIFICATION</scope>
</reference>
<protein>
    <submittedName>
        <fullName evidence="3">PHR domain-containing protein</fullName>
    </submittedName>
</protein>
<dbReference type="Pfam" id="PF08005">
    <property type="entry name" value="PHR"/>
    <property type="match status" value="1"/>
</dbReference>
<dbReference type="GO" id="GO:0005886">
    <property type="term" value="C:plasma membrane"/>
    <property type="evidence" value="ECO:0007669"/>
    <property type="project" value="TreeGrafter"/>
</dbReference>
<sequence length="225" mass="25070">MEPNYLAKHRKFFHTTELMLPTEPDVRFSDTQMAIYLLSCLHSINICAIAGTLDRPAGGREELGLRKSSTVALLASGSDGKCSVVNRFENYGGGWGYSAHCVEAIQFKTNCDITFCGVGIFGGRGEYVGKLKLFRVIGGADLEGQCVELLGETDEVIYECTPRETAFLQLAKTILVRANQWHVIWAKYKVRAQTVELAGRSRFAQKMWNFNFAALFFPTMAQMST</sequence>
<dbReference type="GO" id="GO:0008582">
    <property type="term" value="P:regulation of synaptic assembly at neuromuscular junction"/>
    <property type="evidence" value="ECO:0007669"/>
    <property type="project" value="TreeGrafter"/>
</dbReference>
<dbReference type="GO" id="GO:0005634">
    <property type="term" value="C:nucleus"/>
    <property type="evidence" value="ECO:0007669"/>
    <property type="project" value="TreeGrafter"/>
</dbReference>